<dbReference type="AlphaFoldDB" id="A0A1I8PS60"/>
<dbReference type="EnsemblMetazoa" id="SCAU010583-RA">
    <property type="protein sequence ID" value="SCAU010583-PA"/>
    <property type="gene ID" value="SCAU010583"/>
</dbReference>
<dbReference type="SUPFAM" id="SSF56436">
    <property type="entry name" value="C-type lectin-like"/>
    <property type="match status" value="1"/>
</dbReference>
<dbReference type="SMART" id="SM00034">
    <property type="entry name" value="CLECT"/>
    <property type="match status" value="1"/>
</dbReference>
<dbReference type="STRING" id="35570.A0A1I8PS60"/>
<organism evidence="4 5">
    <name type="scientific">Stomoxys calcitrans</name>
    <name type="common">Stable fly</name>
    <name type="synonym">Conops calcitrans</name>
    <dbReference type="NCBI Taxonomy" id="35570"/>
    <lineage>
        <taxon>Eukaryota</taxon>
        <taxon>Metazoa</taxon>
        <taxon>Ecdysozoa</taxon>
        <taxon>Arthropoda</taxon>
        <taxon>Hexapoda</taxon>
        <taxon>Insecta</taxon>
        <taxon>Pterygota</taxon>
        <taxon>Neoptera</taxon>
        <taxon>Endopterygota</taxon>
        <taxon>Diptera</taxon>
        <taxon>Brachycera</taxon>
        <taxon>Muscomorpha</taxon>
        <taxon>Muscoidea</taxon>
        <taxon>Muscidae</taxon>
        <taxon>Stomoxys</taxon>
    </lineage>
</organism>
<dbReference type="KEGG" id="scac:106091436"/>
<dbReference type="Gene3D" id="3.10.100.10">
    <property type="entry name" value="Mannose-Binding Protein A, subunit A"/>
    <property type="match status" value="1"/>
</dbReference>
<dbReference type="InterPro" id="IPR001304">
    <property type="entry name" value="C-type_lectin-like"/>
</dbReference>
<dbReference type="Pfam" id="PF00059">
    <property type="entry name" value="Lectin_C"/>
    <property type="match status" value="1"/>
</dbReference>
<keyword evidence="5" id="KW-1185">Reference proteome</keyword>
<feature type="chain" id="PRO_5009327251" description="C-type lectin domain-containing protein" evidence="2">
    <location>
        <begin position="23"/>
        <end position="187"/>
    </location>
</feature>
<dbReference type="PROSITE" id="PS00615">
    <property type="entry name" value="C_TYPE_LECTIN_1"/>
    <property type="match status" value="1"/>
</dbReference>
<keyword evidence="1" id="KW-1015">Disulfide bond</keyword>
<dbReference type="InterPro" id="IPR016186">
    <property type="entry name" value="C-type_lectin-like/link_sf"/>
</dbReference>
<feature type="domain" description="C-type lectin" evidence="3">
    <location>
        <begin position="31"/>
        <end position="151"/>
    </location>
</feature>
<protein>
    <recommendedName>
        <fullName evidence="3">C-type lectin domain-containing protein</fullName>
    </recommendedName>
</protein>
<accession>A0A1I8PS60</accession>
<proteinExistence type="predicted"/>
<dbReference type="Proteomes" id="UP000095300">
    <property type="component" value="Unassembled WGS sequence"/>
</dbReference>
<evidence type="ECO:0000256" key="2">
    <source>
        <dbReference type="SAM" id="SignalP"/>
    </source>
</evidence>
<evidence type="ECO:0000256" key="1">
    <source>
        <dbReference type="ARBA" id="ARBA00023157"/>
    </source>
</evidence>
<sequence>MKTCIAVLIALVCVYNKIVVQADRGQLYQTSKNVTYFINQDYAYTWYEAFLECSFRNMTLLSLERDEKIDELLQVINKHKFSKKPPHLWTGGIGSNRKFVWSNTGRPIVSRLWGPGNPDNSANMENCVQIYENTKHLNDIKCVEKFGFVCEMTQCNLDVAKACDPEKPESRRIEKYSGFVFNFNQGK</sequence>
<evidence type="ECO:0000313" key="5">
    <source>
        <dbReference type="Proteomes" id="UP000095300"/>
    </source>
</evidence>
<dbReference type="OrthoDB" id="7773875at2759"/>
<dbReference type="InterPro" id="IPR018378">
    <property type="entry name" value="C-type_lectin_CS"/>
</dbReference>
<evidence type="ECO:0000259" key="3">
    <source>
        <dbReference type="PROSITE" id="PS50041"/>
    </source>
</evidence>
<reference evidence="4" key="1">
    <citation type="submission" date="2020-05" db="UniProtKB">
        <authorList>
            <consortium name="EnsemblMetazoa"/>
        </authorList>
    </citation>
    <scope>IDENTIFICATION</scope>
    <source>
        <strain evidence="4">USDA</strain>
    </source>
</reference>
<gene>
    <name evidence="4" type="primary">106091436</name>
</gene>
<dbReference type="VEuPathDB" id="VectorBase:SCAU010583"/>
<evidence type="ECO:0000313" key="4">
    <source>
        <dbReference type="EnsemblMetazoa" id="SCAU010583-PA"/>
    </source>
</evidence>
<dbReference type="PROSITE" id="PS50041">
    <property type="entry name" value="C_TYPE_LECTIN_2"/>
    <property type="match status" value="1"/>
</dbReference>
<dbReference type="InterPro" id="IPR016187">
    <property type="entry name" value="CTDL_fold"/>
</dbReference>
<feature type="signal peptide" evidence="2">
    <location>
        <begin position="1"/>
        <end position="22"/>
    </location>
</feature>
<keyword evidence="2" id="KW-0732">Signal</keyword>
<name>A0A1I8PS60_STOCA</name>
<dbReference type="CDD" id="cd00037">
    <property type="entry name" value="CLECT"/>
    <property type="match status" value="1"/>
</dbReference>